<gene>
    <name evidence="1" type="ORF">FCL40_02545</name>
</gene>
<protein>
    <submittedName>
        <fullName evidence="1">Uncharacterized protein</fullName>
    </submittedName>
</protein>
<comment type="caution">
    <text evidence="1">The sequence shown here is derived from an EMBL/GenBank/DDBJ whole genome shotgun (WGS) entry which is preliminary data.</text>
</comment>
<sequence length="82" mass="9348">MSKVDIDTEDFEHLIQCRRVSKEAGEAYHKAVEALARCGESSRGAWIEECKRAFAAKQQALAAEREEFHRVFDELPQGLPKE</sequence>
<evidence type="ECO:0000313" key="2">
    <source>
        <dbReference type="Proteomes" id="UP000305674"/>
    </source>
</evidence>
<dbReference type="EMBL" id="SWCI01000001">
    <property type="protein sequence ID" value="TKB51453.1"/>
    <property type="molecule type" value="Genomic_DNA"/>
</dbReference>
<proteinExistence type="predicted"/>
<organism evidence="1 2">
    <name type="scientific">Ferrimonas sediminicola</name>
    <dbReference type="NCBI Taxonomy" id="2569538"/>
    <lineage>
        <taxon>Bacteria</taxon>
        <taxon>Pseudomonadati</taxon>
        <taxon>Pseudomonadota</taxon>
        <taxon>Gammaproteobacteria</taxon>
        <taxon>Alteromonadales</taxon>
        <taxon>Ferrimonadaceae</taxon>
        <taxon>Ferrimonas</taxon>
    </lineage>
</organism>
<dbReference type="Proteomes" id="UP000305674">
    <property type="component" value="Unassembled WGS sequence"/>
</dbReference>
<keyword evidence="2" id="KW-1185">Reference proteome</keyword>
<name>A0A4U1BJA2_9GAMM</name>
<dbReference type="AlphaFoldDB" id="A0A4U1BJA2"/>
<accession>A0A4U1BJA2</accession>
<evidence type="ECO:0000313" key="1">
    <source>
        <dbReference type="EMBL" id="TKB51453.1"/>
    </source>
</evidence>
<reference evidence="1 2" key="1">
    <citation type="submission" date="2019-04" db="EMBL/GenBank/DDBJ databases">
        <authorList>
            <person name="Hwang J.C."/>
        </authorList>
    </citation>
    <scope>NUCLEOTIDE SEQUENCE [LARGE SCALE GENOMIC DNA]</scope>
    <source>
        <strain evidence="1 2">IMCC35001</strain>
    </source>
</reference>
<dbReference type="RefSeq" id="WP_136851027.1">
    <property type="nucleotide sequence ID" value="NZ_SWCI01000001.1"/>
</dbReference>
<dbReference type="OrthoDB" id="6401344at2"/>